<feature type="transmembrane region" description="Helical" evidence="1">
    <location>
        <begin position="79"/>
        <end position="105"/>
    </location>
</feature>
<evidence type="ECO:0000256" key="1">
    <source>
        <dbReference type="SAM" id="Phobius"/>
    </source>
</evidence>
<dbReference type="Proteomes" id="UP000702952">
    <property type="component" value="Unassembled WGS sequence"/>
</dbReference>
<dbReference type="EMBL" id="CP049216">
    <property type="protein sequence ID" value="QTG12718.1"/>
    <property type="molecule type" value="Genomic_DNA"/>
</dbReference>
<dbReference type="EMBL" id="JAAMAY010000030">
    <property type="protein sequence ID" value="NTC30411.1"/>
    <property type="molecule type" value="Genomic_DNA"/>
</dbReference>
<evidence type="ECO:0000313" key="3">
    <source>
        <dbReference type="EMBL" id="QTG12718.1"/>
    </source>
</evidence>
<organism evidence="2 4">
    <name type="scientific">Agrobacterium tumefaciens</name>
    <dbReference type="NCBI Taxonomy" id="358"/>
    <lineage>
        <taxon>Bacteria</taxon>
        <taxon>Pseudomonadati</taxon>
        <taxon>Pseudomonadota</taxon>
        <taxon>Alphaproteobacteria</taxon>
        <taxon>Hyphomicrobiales</taxon>
        <taxon>Rhizobiaceae</taxon>
        <taxon>Rhizobium/Agrobacterium group</taxon>
        <taxon>Agrobacterium</taxon>
        <taxon>Agrobacterium tumefaciens complex</taxon>
    </lineage>
</organism>
<accession>A0A1B9U544</accession>
<sequence length="178" mass="19773">MNSDRRNFHDVIPAALFSLLAPLVWAAISAATATLGLYLRNRLETDHAADIAVLFFFGGLLGWPLAMVALRFLPASTSLPLRFAASCLAIAFFTIAVAAAFFALQYRIFYAQWHAPAFSRIWFFQQFFTSLGAIYQFCILGLGLYFPFAAIPLALAGAILCRRAHRAPRVRSDVHRTL</sequence>
<evidence type="ECO:0000313" key="4">
    <source>
        <dbReference type="Proteomes" id="UP000702952"/>
    </source>
</evidence>
<protein>
    <submittedName>
        <fullName evidence="2">Uncharacterized protein</fullName>
    </submittedName>
</protein>
<feature type="transmembrane region" description="Helical" evidence="1">
    <location>
        <begin position="51"/>
        <end position="73"/>
    </location>
</feature>
<dbReference type="AlphaFoldDB" id="A0A1B9U544"/>
<dbReference type="RefSeq" id="WP_013636387.1">
    <property type="nucleotide sequence ID" value="NC_015183.1"/>
</dbReference>
<gene>
    <name evidence="2" type="ORF">G6M46_19955</name>
    <name evidence="3" type="ORF">G6M86_05410</name>
</gene>
<keyword evidence="1" id="KW-0812">Transmembrane</keyword>
<keyword evidence="1" id="KW-1133">Transmembrane helix</keyword>
<feature type="transmembrane region" description="Helical" evidence="1">
    <location>
        <begin position="117"/>
        <end position="137"/>
    </location>
</feature>
<evidence type="ECO:0000313" key="2">
    <source>
        <dbReference type="EMBL" id="NTC30411.1"/>
    </source>
</evidence>
<feature type="transmembrane region" description="Helical" evidence="1">
    <location>
        <begin position="143"/>
        <end position="161"/>
    </location>
</feature>
<reference evidence="3" key="2">
    <citation type="submission" date="2020-02" db="EMBL/GenBank/DDBJ databases">
        <title>Unexpected conservation and global transmission of agrobacterial virulence plasmids.</title>
        <authorList>
            <person name="Weisberg A.J."/>
            <person name="Davis E.W. II"/>
            <person name="Tabima J.R."/>
            <person name="Belcher M.S."/>
            <person name="Miller M."/>
            <person name="Kuo C.-H."/>
            <person name="Loper J.E."/>
            <person name="Grunwald N.J."/>
            <person name="Putnam M.L."/>
            <person name="Chang J.H."/>
        </authorList>
    </citation>
    <scope>NUCLEOTIDE SEQUENCE</scope>
    <source>
        <strain evidence="3">Q15/94</strain>
    </source>
</reference>
<proteinExistence type="predicted"/>
<dbReference type="Proteomes" id="UP000663946">
    <property type="component" value="Chromosome 1"/>
</dbReference>
<name>A0A1B9U544_AGRTU</name>
<keyword evidence="1" id="KW-0472">Membrane</keyword>
<feature type="transmembrane region" description="Helical" evidence="1">
    <location>
        <begin position="12"/>
        <end position="39"/>
    </location>
</feature>
<reference evidence="2" key="1">
    <citation type="journal article" date="2020" name="Science">
        <title>Unexpected conservation and global transmission of agrobacterial virulence plasmids.</title>
        <authorList>
            <person name="Weisberg A.J."/>
            <person name="Davis E.W. 2nd"/>
            <person name="Tabima J."/>
            <person name="Belcher M.S."/>
            <person name="Miller M."/>
            <person name="Kuo C.H."/>
            <person name="Loper J.E."/>
            <person name="Grunwald N.J."/>
            <person name="Putnam M.L."/>
            <person name="Chang J.H."/>
        </authorList>
    </citation>
    <scope>NUCLEOTIDE SEQUENCE</scope>
    <source>
        <strain evidence="2">17-1853-1a</strain>
    </source>
</reference>